<evidence type="ECO:0000313" key="1">
    <source>
        <dbReference type="EMBL" id="OXU25574.1"/>
    </source>
</evidence>
<dbReference type="AlphaFoldDB" id="A0A232F475"/>
<reference evidence="1 2" key="1">
    <citation type="journal article" date="2017" name="Curr. Biol.">
        <title>The Evolution of Venom by Co-option of Single-Copy Genes.</title>
        <authorList>
            <person name="Martinson E.O."/>
            <person name="Mrinalini"/>
            <person name="Kelkar Y.D."/>
            <person name="Chang C.H."/>
            <person name="Werren J.H."/>
        </authorList>
    </citation>
    <scope>NUCLEOTIDE SEQUENCE [LARGE SCALE GENOMIC DNA]</scope>
    <source>
        <strain evidence="1 2">Alberta</strain>
        <tissue evidence="1">Whole body</tissue>
    </source>
</reference>
<gene>
    <name evidence="1" type="ORF">TSAR_012414</name>
</gene>
<proteinExistence type="predicted"/>
<keyword evidence="2" id="KW-1185">Reference proteome</keyword>
<accession>A0A232F475</accession>
<sequence length="47" mass="5247">MDKIFFQPYLLSIPLCTNMNASAPLSCSNRLSTLTLAFAIETATNWH</sequence>
<dbReference type="EMBL" id="NNAY01000993">
    <property type="protein sequence ID" value="OXU25574.1"/>
    <property type="molecule type" value="Genomic_DNA"/>
</dbReference>
<evidence type="ECO:0000313" key="2">
    <source>
        <dbReference type="Proteomes" id="UP000215335"/>
    </source>
</evidence>
<dbReference type="Proteomes" id="UP000215335">
    <property type="component" value="Unassembled WGS sequence"/>
</dbReference>
<name>A0A232F475_9HYME</name>
<organism evidence="1 2">
    <name type="scientific">Trichomalopsis sarcophagae</name>
    <dbReference type="NCBI Taxonomy" id="543379"/>
    <lineage>
        <taxon>Eukaryota</taxon>
        <taxon>Metazoa</taxon>
        <taxon>Ecdysozoa</taxon>
        <taxon>Arthropoda</taxon>
        <taxon>Hexapoda</taxon>
        <taxon>Insecta</taxon>
        <taxon>Pterygota</taxon>
        <taxon>Neoptera</taxon>
        <taxon>Endopterygota</taxon>
        <taxon>Hymenoptera</taxon>
        <taxon>Apocrita</taxon>
        <taxon>Proctotrupomorpha</taxon>
        <taxon>Chalcidoidea</taxon>
        <taxon>Pteromalidae</taxon>
        <taxon>Pteromalinae</taxon>
        <taxon>Trichomalopsis</taxon>
    </lineage>
</organism>
<protein>
    <submittedName>
        <fullName evidence="1">Uncharacterized protein</fullName>
    </submittedName>
</protein>
<comment type="caution">
    <text evidence="1">The sequence shown here is derived from an EMBL/GenBank/DDBJ whole genome shotgun (WGS) entry which is preliminary data.</text>
</comment>